<dbReference type="GO" id="GO:0005794">
    <property type="term" value="C:Golgi apparatus"/>
    <property type="evidence" value="ECO:0007669"/>
    <property type="project" value="TreeGrafter"/>
</dbReference>
<dbReference type="AlphaFoldDB" id="A0A3N4LVN0"/>
<sequence length="405" mass="46582">MRLLHGKISTRILYLFTFVSISSLLSLAFLTRPRSKYDGPPPPFQRPTGTNSLKGIDPLLYNSGPPSGRLWYPQERALANATLLALVRNSEADAMVQSMLDLERIFNLKFNYPWTFLNNVPFDEEFKRKTRAATKAEISYELIPPEHWAVPSHIDPQVLNASMHRLEDLGVQYSTALSYHQMCRYNSGMFPFHPALLKYKYYWRVEPNVHFYCDLPYDPFHFLADRDLIYGFVIALYDAPASVASLWPEVLRFLASYTPGKAPLINPNAAVGFLTDSHYRPLHTLNASGYSTCHFWSNFEIGDMDFFRSPLYQAYFRHLDQSGGFFYERWGDAPVHSIALSLFADKKGIHWFRDIAYEHIPYFNCPRVDSSGAEGRCQAGRFTNGDKTLEEEDCRANWFHYAGIG</sequence>
<evidence type="ECO:0000256" key="1">
    <source>
        <dbReference type="ARBA" id="ARBA00007677"/>
    </source>
</evidence>
<name>A0A3N4LVN0_9PEZI</name>
<dbReference type="Pfam" id="PF01793">
    <property type="entry name" value="Glyco_transf_15"/>
    <property type="match status" value="1"/>
</dbReference>
<reference evidence="6 7" key="1">
    <citation type="journal article" date="2018" name="Nat. Ecol. Evol.">
        <title>Pezizomycetes genomes reveal the molecular basis of ectomycorrhizal truffle lifestyle.</title>
        <authorList>
            <person name="Murat C."/>
            <person name="Payen T."/>
            <person name="Noel B."/>
            <person name="Kuo A."/>
            <person name="Morin E."/>
            <person name="Chen J."/>
            <person name="Kohler A."/>
            <person name="Krizsan K."/>
            <person name="Balestrini R."/>
            <person name="Da Silva C."/>
            <person name="Montanini B."/>
            <person name="Hainaut M."/>
            <person name="Levati E."/>
            <person name="Barry K.W."/>
            <person name="Belfiori B."/>
            <person name="Cichocki N."/>
            <person name="Clum A."/>
            <person name="Dockter R.B."/>
            <person name="Fauchery L."/>
            <person name="Guy J."/>
            <person name="Iotti M."/>
            <person name="Le Tacon F."/>
            <person name="Lindquist E.A."/>
            <person name="Lipzen A."/>
            <person name="Malagnac F."/>
            <person name="Mello A."/>
            <person name="Molinier V."/>
            <person name="Miyauchi S."/>
            <person name="Poulain J."/>
            <person name="Riccioni C."/>
            <person name="Rubini A."/>
            <person name="Sitrit Y."/>
            <person name="Splivallo R."/>
            <person name="Traeger S."/>
            <person name="Wang M."/>
            <person name="Zifcakova L."/>
            <person name="Wipf D."/>
            <person name="Zambonelli A."/>
            <person name="Paolocci F."/>
            <person name="Nowrousian M."/>
            <person name="Ottonello S."/>
            <person name="Baldrian P."/>
            <person name="Spatafora J.W."/>
            <person name="Henrissat B."/>
            <person name="Nagy L.G."/>
            <person name="Aury J.M."/>
            <person name="Wincker P."/>
            <person name="Grigoriev I.V."/>
            <person name="Bonfante P."/>
            <person name="Martin F.M."/>
        </authorList>
    </citation>
    <scope>NUCLEOTIDE SEQUENCE [LARGE SCALE GENOMIC DNA]</scope>
    <source>
        <strain evidence="6 7">ATCC MYA-4762</strain>
    </source>
</reference>
<gene>
    <name evidence="6" type="ORF">L211DRAFT_819914</name>
</gene>
<evidence type="ECO:0000313" key="6">
    <source>
        <dbReference type="EMBL" id="RPB26974.1"/>
    </source>
</evidence>
<organism evidence="6 7">
    <name type="scientific">Terfezia boudieri ATCC MYA-4762</name>
    <dbReference type="NCBI Taxonomy" id="1051890"/>
    <lineage>
        <taxon>Eukaryota</taxon>
        <taxon>Fungi</taxon>
        <taxon>Dikarya</taxon>
        <taxon>Ascomycota</taxon>
        <taxon>Pezizomycotina</taxon>
        <taxon>Pezizomycetes</taxon>
        <taxon>Pezizales</taxon>
        <taxon>Pezizaceae</taxon>
        <taxon>Terfezia</taxon>
    </lineage>
</organism>
<feature type="transmembrane region" description="Helical" evidence="5">
    <location>
        <begin position="12"/>
        <end position="30"/>
    </location>
</feature>
<dbReference type="PANTHER" id="PTHR31121:SF7">
    <property type="entry name" value="MANNOSYLTRANSFERASE KTR4-RELATED"/>
    <property type="match status" value="1"/>
</dbReference>
<protein>
    <submittedName>
        <fullName evidence="6">Glycosyltransferase family 15 protein</fullName>
    </submittedName>
</protein>
<keyword evidence="3 6" id="KW-0808">Transferase</keyword>
<dbReference type="Proteomes" id="UP000267821">
    <property type="component" value="Unassembled WGS sequence"/>
</dbReference>
<dbReference type="InParanoid" id="A0A3N4LVN0"/>
<dbReference type="OrthoDB" id="439943at2759"/>
<comment type="similarity">
    <text evidence="1">Belongs to the glycosyltransferase 15 family.</text>
</comment>
<feature type="active site" description="Nucleophile" evidence="4">
    <location>
        <position position="300"/>
    </location>
</feature>
<dbReference type="GO" id="GO:0000026">
    <property type="term" value="F:alpha-1,2-mannosyltransferase activity"/>
    <property type="evidence" value="ECO:0007669"/>
    <property type="project" value="TreeGrafter"/>
</dbReference>
<dbReference type="GO" id="GO:0000032">
    <property type="term" value="P:cell wall mannoprotein biosynthetic process"/>
    <property type="evidence" value="ECO:0007669"/>
    <property type="project" value="TreeGrafter"/>
</dbReference>
<dbReference type="Gene3D" id="3.90.550.10">
    <property type="entry name" value="Spore Coat Polysaccharide Biosynthesis Protein SpsA, Chain A"/>
    <property type="match status" value="1"/>
</dbReference>
<dbReference type="EMBL" id="ML121532">
    <property type="protein sequence ID" value="RPB26974.1"/>
    <property type="molecule type" value="Genomic_DNA"/>
</dbReference>
<dbReference type="FunCoup" id="A0A3N4LVN0">
    <property type="interactions" value="38"/>
</dbReference>
<dbReference type="STRING" id="1051890.A0A3N4LVN0"/>
<dbReference type="PIRSF" id="PIRSF018153">
    <property type="entry name" value="Glyco_trans_15"/>
    <property type="match status" value="1"/>
</dbReference>
<dbReference type="PANTHER" id="PTHR31121">
    <property type="entry name" value="ALPHA-1,2 MANNOSYLTRANSFERASE KTR1"/>
    <property type="match status" value="1"/>
</dbReference>
<dbReference type="FunFam" id="3.90.550.10:FF:000051">
    <property type="entry name" value="Alpha-1,2-mannosyltransferase (Ktr4)"/>
    <property type="match status" value="1"/>
</dbReference>
<keyword evidence="5" id="KW-0472">Membrane</keyword>
<keyword evidence="2" id="KW-0328">Glycosyltransferase</keyword>
<dbReference type="GO" id="GO:0016020">
    <property type="term" value="C:membrane"/>
    <property type="evidence" value="ECO:0007669"/>
    <property type="project" value="InterPro"/>
</dbReference>
<evidence type="ECO:0000256" key="2">
    <source>
        <dbReference type="ARBA" id="ARBA00022676"/>
    </source>
</evidence>
<evidence type="ECO:0000256" key="5">
    <source>
        <dbReference type="SAM" id="Phobius"/>
    </source>
</evidence>
<dbReference type="InterPro" id="IPR002685">
    <property type="entry name" value="Glyco_trans_15"/>
</dbReference>
<evidence type="ECO:0000256" key="4">
    <source>
        <dbReference type="PIRSR" id="PIRSR018153-1"/>
    </source>
</evidence>
<keyword evidence="7" id="KW-1185">Reference proteome</keyword>
<keyword evidence="5" id="KW-1133">Transmembrane helix</keyword>
<evidence type="ECO:0000313" key="7">
    <source>
        <dbReference type="Proteomes" id="UP000267821"/>
    </source>
</evidence>
<dbReference type="SUPFAM" id="SSF53448">
    <property type="entry name" value="Nucleotide-diphospho-sugar transferases"/>
    <property type="match status" value="1"/>
</dbReference>
<dbReference type="GO" id="GO:0006493">
    <property type="term" value="P:protein O-linked glycosylation"/>
    <property type="evidence" value="ECO:0007669"/>
    <property type="project" value="TreeGrafter"/>
</dbReference>
<dbReference type="InterPro" id="IPR029044">
    <property type="entry name" value="Nucleotide-diphossugar_trans"/>
</dbReference>
<keyword evidence="5" id="KW-0812">Transmembrane</keyword>
<evidence type="ECO:0000256" key="3">
    <source>
        <dbReference type="ARBA" id="ARBA00022679"/>
    </source>
</evidence>
<proteinExistence type="inferred from homology"/>
<dbReference type="GO" id="GO:0006487">
    <property type="term" value="P:protein N-linked glycosylation"/>
    <property type="evidence" value="ECO:0007669"/>
    <property type="project" value="TreeGrafter"/>
</dbReference>
<accession>A0A3N4LVN0</accession>